<keyword evidence="2" id="KW-0677">Repeat</keyword>
<dbReference type="GO" id="GO:0007019">
    <property type="term" value="P:microtubule depolymerization"/>
    <property type="evidence" value="ECO:0007669"/>
    <property type="project" value="TreeGrafter"/>
</dbReference>
<organism evidence="5 6">
    <name type="scientific">Tribonema minus</name>
    <dbReference type="NCBI Taxonomy" id="303371"/>
    <lineage>
        <taxon>Eukaryota</taxon>
        <taxon>Sar</taxon>
        <taxon>Stramenopiles</taxon>
        <taxon>Ochrophyta</taxon>
        <taxon>PX clade</taxon>
        <taxon>Xanthophyceae</taxon>
        <taxon>Tribonematales</taxon>
        <taxon>Tribonemataceae</taxon>
        <taxon>Tribonema</taxon>
    </lineage>
</organism>
<keyword evidence="1 3" id="KW-0853">WD repeat</keyword>
<evidence type="ECO:0000256" key="1">
    <source>
        <dbReference type="ARBA" id="ARBA00022574"/>
    </source>
</evidence>
<reference evidence="5" key="1">
    <citation type="submission" date="2021-02" db="EMBL/GenBank/DDBJ databases">
        <title>First Annotated Genome of the Yellow-green Alga Tribonema minus.</title>
        <authorList>
            <person name="Mahan K.M."/>
        </authorList>
    </citation>
    <scope>NUCLEOTIDE SEQUENCE</scope>
    <source>
        <strain evidence="5">UTEX B ZZ1240</strain>
    </source>
</reference>
<dbReference type="PROSITE" id="PS50082">
    <property type="entry name" value="WD_REPEATS_2"/>
    <property type="match status" value="3"/>
</dbReference>
<evidence type="ECO:0000313" key="6">
    <source>
        <dbReference type="Proteomes" id="UP000664859"/>
    </source>
</evidence>
<dbReference type="InterPro" id="IPR001680">
    <property type="entry name" value="WD40_rpt"/>
</dbReference>
<dbReference type="PROSITE" id="PS00678">
    <property type="entry name" value="WD_REPEATS_1"/>
    <property type="match status" value="1"/>
</dbReference>
<dbReference type="PRINTS" id="PR00320">
    <property type="entry name" value="GPROTEINBRPT"/>
</dbReference>
<dbReference type="InterPro" id="IPR019775">
    <property type="entry name" value="WD40_repeat_CS"/>
</dbReference>
<protein>
    <submittedName>
        <fullName evidence="5">WD40-repeat-containing domain protein</fullName>
    </submittedName>
</protein>
<evidence type="ECO:0000256" key="2">
    <source>
        <dbReference type="ARBA" id="ARBA00022737"/>
    </source>
</evidence>
<dbReference type="InterPro" id="IPR015943">
    <property type="entry name" value="WD40/YVTN_repeat-like_dom_sf"/>
</dbReference>
<dbReference type="EMBL" id="JAFCMP010000043">
    <property type="protein sequence ID" value="KAG5189879.1"/>
    <property type="molecule type" value="Genomic_DNA"/>
</dbReference>
<comment type="caution">
    <text evidence="5">The sequence shown here is derived from an EMBL/GenBank/DDBJ whole genome shotgun (WGS) entry which is preliminary data.</text>
</comment>
<feature type="repeat" description="WD" evidence="3">
    <location>
        <begin position="18"/>
        <end position="59"/>
    </location>
</feature>
<feature type="compositionally biased region" description="Low complexity" evidence="4">
    <location>
        <begin position="377"/>
        <end position="389"/>
    </location>
</feature>
<dbReference type="Pfam" id="PF00400">
    <property type="entry name" value="WD40"/>
    <property type="match status" value="5"/>
</dbReference>
<dbReference type="PANTHER" id="PTHR19845">
    <property type="entry name" value="KATANIN P80 SUBUNIT"/>
    <property type="match status" value="1"/>
</dbReference>
<dbReference type="PROSITE" id="PS50294">
    <property type="entry name" value="WD_REPEATS_REGION"/>
    <property type="match status" value="2"/>
</dbReference>
<sequence>MSYGHEPQRPAGFKAHEFVAHSTKVNCVAIGPHGAVLATGGEDKRVNVWKIGRANHIWSLAGNSSPIECVCFDHAEENLYSGSSGGAVKQYDLTVGKMARNFRGHMSNVTALHSGAFDSAYLATGALDCVVKVWNTATKECVMAFKGHGAEVCEVQFSPDGFLLASGARDGDVRIWDVRAGKLLHAFAACGGGSGGGSGVRALRFNPQEFLLAAAVGDRTVKLYDVEEMELFCATSPESSQFHAMAFNAEGNRALHYNPEGQVVAATSTSNFVSIWAFDVDDAPLDPDGETPTQQERDAHGGDRNVQCKSVSPFHARAAAKHDGGSDAQHGDSHAQLSGSARAEPKYNDVRYQPSELKHQQVHNPWDPVEPGHSRCSSSGSSSSAAAHATHPVTPYAAPDGNDDASAPPAEPLLQSDVAASNCGSGAPLSPDSCGSPREERHRLRTPGRRWEPPVVVEVSDDEIIAKCDMSQRYLHVWMLNSVLNFNMNFHSNFLGAISLEWEGFSLEVALQLLPILQNVLECDIQFRNRQRSTHSHAKPTYIPRLRRSAPPPFGVDMAAEARRRRCDAAHAHFLRLRRALARVQSEFYASDAVQCRADGVEGLFAVYFRDRRK</sequence>
<gene>
    <name evidence="5" type="ORF">JKP88DRAFT_252612</name>
</gene>
<keyword evidence="6" id="KW-1185">Reference proteome</keyword>
<dbReference type="Gene3D" id="2.130.10.10">
    <property type="entry name" value="YVTN repeat-like/Quinoprotein amine dehydrogenase"/>
    <property type="match status" value="2"/>
</dbReference>
<feature type="region of interest" description="Disordered" evidence="4">
    <location>
        <begin position="358"/>
        <end position="446"/>
    </location>
</feature>
<proteinExistence type="predicted"/>
<dbReference type="CDD" id="cd00200">
    <property type="entry name" value="WD40"/>
    <property type="match status" value="1"/>
</dbReference>
<dbReference type="InterPro" id="IPR020472">
    <property type="entry name" value="WD40_PAC1"/>
</dbReference>
<evidence type="ECO:0000313" key="5">
    <source>
        <dbReference type="EMBL" id="KAG5189879.1"/>
    </source>
</evidence>
<dbReference type="GO" id="GO:0008352">
    <property type="term" value="C:katanin complex"/>
    <property type="evidence" value="ECO:0007669"/>
    <property type="project" value="TreeGrafter"/>
</dbReference>
<dbReference type="InterPro" id="IPR036322">
    <property type="entry name" value="WD40_repeat_dom_sf"/>
</dbReference>
<dbReference type="SUPFAM" id="SSF50978">
    <property type="entry name" value="WD40 repeat-like"/>
    <property type="match status" value="1"/>
</dbReference>
<evidence type="ECO:0000256" key="4">
    <source>
        <dbReference type="SAM" id="MobiDB-lite"/>
    </source>
</evidence>
<name>A0A836CLK5_9STRA</name>
<dbReference type="AlphaFoldDB" id="A0A836CLK5"/>
<feature type="compositionally biased region" description="Basic and acidic residues" evidence="4">
    <location>
        <begin position="320"/>
        <end position="333"/>
    </location>
</feature>
<dbReference type="OrthoDB" id="10251605at2759"/>
<feature type="region of interest" description="Disordered" evidence="4">
    <location>
        <begin position="283"/>
        <end position="344"/>
    </location>
</feature>
<dbReference type="PANTHER" id="PTHR19845:SF0">
    <property type="entry name" value="KATANIN P80 WD40 REPEAT-CONTAINING SUBUNIT B1"/>
    <property type="match status" value="1"/>
</dbReference>
<feature type="repeat" description="WD" evidence="3">
    <location>
        <begin position="102"/>
        <end position="144"/>
    </location>
</feature>
<accession>A0A836CLK5</accession>
<evidence type="ECO:0000256" key="3">
    <source>
        <dbReference type="PROSITE-ProRule" id="PRU00221"/>
    </source>
</evidence>
<dbReference type="Proteomes" id="UP000664859">
    <property type="component" value="Unassembled WGS sequence"/>
</dbReference>
<feature type="repeat" description="WD" evidence="3">
    <location>
        <begin position="145"/>
        <end position="186"/>
    </location>
</feature>
<dbReference type="SMART" id="SM00320">
    <property type="entry name" value="WD40"/>
    <property type="match status" value="6"/>
</dbReference>